<dbReference type="EMBL" id="QURW01000019">
    <property type="protein sequence ID" value="RQD86368.1"/>
    <property type="molecule type" value="Genomic_DNA"/>
</dbReference>
<dbReference type="InterPro" id="IPR029000">
    <property type="entry name" value="Cyclophilin-like_dom_sf"/>
</dbReference>
<organism evidence="1 2">
    <name type="scientific">Campylobacter hepaticus</name>
    <dbReference type="NCBI Taxonomy" id="1813019"/>
    <lineage>
        <taxon>Bacteria</taxon>
        <taxon>Pseudomonadati</taxon>
        <taxon>Campylobacterota</taxon>
        <taxon>Epsilonproteobacteria</taxon>
        <taxon>Campylobacterales</taxon>
        <taxon>Campylobacteraceae</taxon>
        <taxon>Campylobacter</taxon>
    </lineage>
</organism>
<dbReference type="NCBIfam" id="TIGR00724">
    <property type="entry name" value="urea_amlyse_rel"/>
    <property type="match status" value="1"/>
</dbReference>
<reference evidence="1 2" key="1">
    <citation type="submission" date="2018-08" db="EMBL/GenBank/DDBJ databases">
        <title>Survival mechanisms of Campylobacter hepaticus identified by genomic analysis and comparative transcriptomic analysis of in vivo and in vitro derived bacteria.</title>
        <authorList>
            <person name="Van T.T.H."/>
            <person name="Moore R.J."/>
        </authorList>
    </citation>
    <scope>NUCLEOTIDE SEQUENCE [LARGE SCALE GENOMIC DNA]</scope>
    <source>
        <strain evidence="1 2">54L</strain>
    </source>
</reference>
<dbReference type="SUPFAM" id="SSF50891">
    <property type="entry name" value="Cyclophilin-like"/>
    <property type="match status" value="1"/>
</dbReference>
<dbReference type="PANTHER" id="PTHR43309">
    <property type="entry name" value="5-OXOPROLINASE SUBUNIT C"/>
    <property type="match status" value="1"/>
</dbReference>
<dbReference type="AlphaFoldDB" id="A0A424YYV5"/>
<evidence type="ECO:0000313" key="1">
    <source>
        <dbReference type="EMBL" id="RQD86368.1"/>
    </source>
</evidence>
<protein>
    <submittedName>
        <fullName evidence="1">Biotin-dependent carboxyltransferase family protein</fullName>
    </submittedName>
</protein>
<dbReference type="Pfam" id="PF02626">
    <property type="entry name" value="CT_A_B"/>
    <property type="match status" value="1"/>
</dbReference>
<dbReference type="RefSeq" id="WP_124134222.1">
    <property type="nucleotide sequence ID" value="NZ_QURW01000019.1"/>
</dbReference>
<proteinExistence type="predicted"/>
<sequence length="326" mass="35756">MANIKIIEPGLATYVEDAGRYGYYHLGIPPGGALDQFSFKIGNLLLGNDENAAALEVCLMGPVLEFNEKSYISITGAKTTPIVNGERKNTYSVIEIPKGGRLSFDYLYGGARIYICVKGGIDVPIVMGSRSTYPLGGIGGFKGRKLESGDILPIGDFNFNPKLNQSIPEEFHLNLKDEENLRVVPGLQDYKLTQESFEGLFEDVFNVSSQADRTGYRFKGGKKLHYKDLPQPFGAGSDLSNIPDACYPVGSMQAPGGNEPIILLRDAPSGGGFAMYCTVISCDMDKLGQLPPRHKVKFKKISIEEAYEARKQYQAKLQKVKDLLGY</sequence>
<dbReference type="InterPro" id="IPR052708">
    <property type="entry name" value="PxpC"/>
</dbReference>
<dbReference type="GO" id="GO:0016740">
    <property type="term" value="F:transferase activity"/>
    <property type="evidence" value="ECO:0007669"/>
    <property type="project" value="UniProtKB-KW"/>
</dbReference>
<dbReference type="SMART" id="SM00797">
    <property type="entry name" value="AHS2"/>
    <property type="match status" value="1"/>
</dbReference>
<gene>
    <name evidence="1" type="ORF">DZD40_06730</name>
</gene>
<accession>A0A424YYV5</accession>
<keyword evidence="1" id="KW-0808">Transferase</keyword>
<dbReference type="Proteomes" id="UP000286095">
    <property type="component" value="Unassembled WGS sequence"/>
</dbReference>
<name>A0A424YYV5_9BACT</name>
<comment type="caution">
    <text evidence="1">The sequence shown here is derived from an EMBL/GenBank/DDBJ whole genome shotgun (WGS) entry which is preliminary data.</text>
</comment>
<evidence type="ECO:0000313" key="2">
    <source>
        <dbReference type="Proteomes" id="UP000286095"/>
    </source>
</evidence>
<dbReference type="InterPro" id="IPR003778">
    <property type="entry name" value="CT_A_B"/>
</dbReference>
<dbReference type="PANTHER" id="PTHR43309:SF3">
    <property type="entry name" value="5-OXOPROLINASE SUBUNIT C"/>
    <property type="match status" value="1"/>
</dbReference>
<dbReference type="Gene3D" id="2.40.100.10">
    <property type="entry name" value="Cyclophilin-like"/>
    <property type="match status" value="1"/>
</dbReference>